<dbReference type="EMBL" id="SRLO01006901">
    <property type="protein sequence ID" value="TNN28439.1"/>
    <property type="molecule type" value="Genomic_DNA"/>
</dbReference>
<reference evidence="2 3" key="1">
    <citation type="submission" date="2019-03" db="EMBL/GenBank/DDBJ databases">
        <title>First draft genome of Liparis tanakae, snailfish: a comprehensive survey of snailfish specific genes.</title>
        <authorList>
            <person name="Kim W."/>
            <person name="Song I."/>
            <person name="Jeong J.-H."/>
            <person name="Kim D."/>
            <person name="Kim S."/>
            <person name="Ryu S."/>
            <person name="Song J.Y."/>
            <person name="Lee S.K."/>
        </authorList>
    </citation>
    <scope>NUCLEOTIDE SEQUENCE [LARGE SCALE GENOMIC DNA]</scope>
    <source>
        <tissue evidence="2">Muscle</tissue>
    </source>
</reference>
<evidence type="ECO:0000313" key="2">
    <source>
        <dbReference type="EMBL" id="TNN28439.1"/>
    </source>
</evidence>
<accession>A0A4Z2EI21</accession>
<proteinExistence type="predicted"/>
<feature type="compositionally biased region" description="Basic residues" evidence="1">
    <location>
        <begin position="102"/>
        <end position="111"/>
    </location>
</feature>
<comment type="caution">
    <text evidence="2">The sequence shown here is derived from an EMBL/GenBank/DDBJ whole genome shotgun (WGS) entry which is preliminary data.</text>
</comment>
<dbReference type="Proteomes" id="UP000314294">
    <property type="component" value="Unassembled WGS sequence"/>
</dbReference>
<gene>
    <name evidence="2" type="ORF">EYF80_061412</name>
</gene>
<feature type="compositionally biased region" description="Basic and acidic residues" evidence="1">
    <location>
        <begin position="157"/>
        <end position="169"/>
    </location>
</feature>
<evidence type="ECO:0000313" key="3">
    <source>
        <dbReference type="Proteomes" id="UP000314294"/>
    </source>
</evidence>
<dbReference type="AlphaFoldDB" id="A0A4Z2EI21"/>
<protein>
    <submittedName>
        <fullName evidence="2">Uncharacterized protein</fullName>
    </submittedName>
</protein>
<feature type="region of interest" description="Disordered" evidence="1">
    <location>
        <begin position="148"/>
        <end position="169"/>
    </location>
</feature>
<sequence length="169" mass="18333">MAFTYRLRLTESTWGGGSYCSSVHSTRVTKNRRLRTNESCSTAAIIQPRLLLRRGRSLVFITQVTGNTGNTESNGRGVPADGHQGEAAAAAAGERVRRHVLPGQGRQHRGPAPKEVCDQPHELQQRDGVVPADTEVRRGAADRCVAVQGSRPGTHSEAMKLHSEDERGT</sequence>
<keyword evidence="3" id="KW-1185">Reference proteome</keyword>
<evidence type="ECO:0000256" key="1">
    <source>
        <dbReference type="SAM" id="MobiDB-lite"/>
    </source>
</evidence>
<feature type="region of interest" description="Disordered" evidence="1">
    <location>
        <begin position="102"/>
        <end position="129"/>
    </location>
</feature>
<organism evidence="2 3">
    <name type="scientific">Liparis tanakae</name>
    <name type="common">Tanaka's snailfish</name>
    <dbReference type="NCBI Taxonomy" id="230148"/>
    <lineage>
        <taxon>Eukaryota</taxon>
        <taxon>Metazoa</taxon>
        <taxon>Chordata</taxon>
        <taxon>Craniata</taxon>
        <taxon>Vertebrata</taxon>
        <taxon>Euteleostomi</taxon>
        <taxon>Actinopterygii</taxon>
        <taxon>Neopterygii</taxon>
        <taxon>Teleostei</taxon>
        <taxon>Neoteleostei</taxon>
        <taxon>Acanthomorphata</taxon>
        <taxon>Eupercaria</taxon>
        <taxon>Perciformes</taxon>
        <taxon>Cottioidei</taxon>
        <taxon>Cottales</taxon>
        <taxon>Liparidae</taxon>
        <taxon>Liparis</taxon>
    </lineage>
</organism>
<name>A0A4Z2EI21_9TELE</name>
<feature type="compositionally biased region" description="Basic and acidic residues" evidence="1">
    <location>
        <begin position="115"/>
        <end position="125"/>
    </location>
</feature>